<dbReference type="Proteomes" id="UP001516400">
    <property type="component" value="Unassembled WGS sequence"/>
</dbReference>
<dbReference type="EMBL" id="JABFTP020000185">
    <property type="protein sequence ID" value="KAL3286099.1"/>
    <property type="molecule type" value="Genomic_DNA"/>
</dbReference>
<feature type="compositionally biased region" description="Low complexity" evidence="1">
    <location>
        <begin position="64"/>
        <end position="84"/>
    </location>
</feature>
<accession>A0ABD2P506</accession>
<dbReference type="AlphaFoldDB" id="A0ABD2P506"/>
<sequence>MAEKELYLWYFDNLLFLVDGETPRESFSSLDNPIKNTSNRRYSFLMTLMSPPLFAEETDEESASVIASTSRSAPSSSITASSSKSRTERTRDKADELSAHHFVSVLKTLDNKDDEFEIIGKNYGNKLREMPFCKRRNQLD</sequence>
<evidence type="ECO:0000313" key="3">
    <source>
        <dbReference type="Proteomes" id="UP001516400"/>
    </source>
</evidence>
<comment type="caution">
    <text evidence="2">The sequence shown here is derived from an EMBL/GenBank/DDBJ whole genome shotgun (WGS) entry which is preliminary data.</text>
</comment>
<feature type="compositionally biased region" description="Basic and acidic residues" evidence="1">
    <location>
        <begin position="85"/>
        <end position="94"/>
    </location>
</feature>
<proteinExistence type="predicted"/>
<feature type="region of interest" description="Disordered" evidence="1">
    <location>
        <begin position="59"/>
        <end position="94"/>
    </location>
</feature>
<reference evidence="2 3" key="1">
    <citation type="journal article" date="2021" name="BMC Biol.">
        <title>Horizontally acquired antibacterial genes associated with adaptive radiation of ladybird beetles.</title>
        <authorList>
            <person name="Li H.S."/>
            <person name="Tang X.F."/>
            <person name="Huang Y.H."/>
            <person name="Xu Z.Y."/>
            <person name="Chen M.L."/>
            <person name="Du X.Y."/>
            <person name="Qiu B.Y."/>
            <person name="Chen P.T."/>
            <person name="Zhang W."/>
            <person name="Slipinski A."/>
            <person name="Escalona H.E."/>
            <person name="Waterhouse R.M."/>
            <person name="Zwick A."/>
            <person name="Pang H."/>
        </authorList>
    </citation>
    <scope>NUCLEOTIDE SEQUENCE [LARGE SCALE GENOMIC DNA]</scope>
    <source>
        <strain evidence="2">SYSU2018</strain>
    </source>
</reference>
<keyword evidence="3" id="KW-1185">Reference proteome</keyword>
<evidence type="ECO:0000256" key="1">
    <source>
        <dbReference type="SAM" id="MobiDB-lite"/>
    </source>
</evidence>
<protein>
    <submittedName>
        <fullName evidence="2">Uncharacterized protein</fullName>
    </submittedName>
</protein>
<organism evidence="2 3">
    <name type="scientific">Cryptolaemus montrouzieri</name>
    <dbReference type="NCBI Taxonomy" id="559131"/>
    <lineage>
        <taxon>Eukaryota</taxon>
        <taxon>Metazoa</taxon>
        <taxon>Ecdysozoa</taxon>
        <taxon>Arthropoda</taxon>
        <taxon>Hexapoda</taxon>
        <taxon>Insecta</taxon>
        <taxon>Pterygota</taxon>
        <taxon>Neoptera</taxon>
        <taxon>Endopterygota</taxon>
        <taxon>Coleoptera</taxon>
        <taxon>Polyphaga</taxon>
        <taxon>Cucujiformia</taxon>
        <taxon>Coccinelloidea</taxon>
        <taxon>Coccinellidae</taxon>
        <taxon>Scymninae</taxon>
        <taxon>Scymnini</taxon>
        <taxon>Cryptolaemus</taxon>
    </lineage>
</organism>
<name>A0ABD2P506_9CUCU</name>
<gene>
    <name evidence="2" type="ORF">HHI36_000612</name>
</gene>
<evidence type="ECO:0000313" key="2">
    <source>
        <dbReference type="EMBL" id="KAL3286099.1"/>
    </source>
</evidence>